<name>A0ABR6X1C4_9BURK</name>
<reference evidence="1 2" key="1">
    <citation type="submission" date="2020-08" db="EMBL/GenBank/DDBJ databases">
        <title>Novel species isolated from subtropical streams in China.</title>
        <authorList>
            <person name="Lu H."/>
        </authorList>
    </citation>
    <scope>NUCLEOTIDE SEQUENCE [LARGE SCALE GENOMIC DNA]</scope>
    <source>
        <strain evidence="1 2">KACC 16656</strain>
    </source>
</reference>
<evidence type="ECO:0000313" key="2">
    <source>
        <dbReference type="Proteomes" id="UP000648257"/>
    </source>
</evidence>
<sequence>MEIAVEPSQQQIEETLLDDVLEMSFPSSDPISVNSGISRIEVAPEMVDAGIDHQNSQRIVPAKTEE</sequence>
<comment type="caution">
    <text evidence="1">The sequence shown here is derived from an EMBL/GenBank/DDBJ whole genome shotgun (WGS) entry which is preliminary data.</text>
</comment>
<evidence type="ECO:0000313" key="1">
    <source>
        <dbReference type="EMBL" id="MBC3806191.1"/>
    </source>
</evidence>
<accession>A0ABR6X1C4</accession>
<proteinExistence type="predicted"/>
<dbReference type="EMBL" id="JACOFW010000002">
    <property type="protein sequence ID" value="MBC3806191.1"/>
    <property type="molecule type" value="Genomic_DNA"/>
</dbReference>
<dbReference type="Proteomes" id="UP000648257">
    <property type="component" value="Unassembled WGS sequence"/>
</dbReference>
<protein>
    <submittedName>
        <fullName evidence="1">Uncharacterized protein</fullName>
    </submittedName>
</protein>
<keyword evidence="2" id="KW-1185">Reference proteome</keyword>
<organism evidence="1 2">
    <name type="scientific">Undibacterium seohonense</name>
    <dbReference type="NCBI Taxonomy" id="1344950"/>
    <lineage>
        <taxon>Bacteria</taxon>
        <taxon>Pseudomonadati</taxon>
        <taxon>Pseudomonadota</taxon>
        <taxon>Betaproteobacteria</taxon>
        <taxon>Burkholderiales</taxon>
        <taxon>Oxalobacteraceae</taxon>
        <taxon>Undibacterium</taxon>
    </lineage>
</organism>
<gene>
    <name evidence="1" type="ORF">H8K52_02380</name>
</gene>